<name>A0ABD5Y0I7_9EURY</name>
<evidence type="ECO:0008006" key="4">
    <source>
        <dbReference type="Google" id="ProtNLM"/>
    </source>
</evidence>
<feature type="transmembrane region" description="Helical" evidence="1">
    <location>
        <begin position="41"/>
        <end position="59"/>
    </location>
</feature>
<sequence>MNARATGISAVFAAVAGAALWPPQAVYWTAVAERIGEAPTLAVVIAVAVGLGGAFATIADIRPQEFAIGAATAYGLGMAAIAVVIAPDSPVHLGLYGGILLCLVAGAVGAGRRATDD</sequence>
<dbReference type="GeneID" id="78821058"/>
<evidence type="ECO:0000313" key="2">
    <source>
        <dbReference type="EMBL" id="MFC7140752.1"/>
    </source>
</evidence>
<dbReference type="Proteomes" id="UP001596432">
    <property type="component" value="Unassembled WGS sequence"/>
</dbReference>
<keyword evidence="3" id="KW-1185">Reference proteome</keyword>
<gene>
    <name evidence="2" type="ORF">ACFQMA_13090</name>
</gene>
<reference evidence="2 3" key="1">
    <citation type="journal article" date="2019" name="Int. J. Syst. Evol. Microbiol.">
        <title>The Global Catalogue of Microorganisms (GCM) 10K type strain sequencing project: providing services to taxonomists for standard genome sequencing and annotation.</title>
        <authorList>
            <consortium name="The Broad Institute Genomics Platform"/>
            <consortium name="The Broad Institute Genome Sequencing Center for Infectious Disease"/>
            <person name="Wu L."/>
            <person name="Ma J."/>
        </authorList>
    </citation>
    <scope>NUCLEOTIDE SEQUENCE [LARGE SCALE GENOMIC DNA]</scope>
    <source>
        <strain evidence="2 3">XZYJT29</strain>
    </source>
</reference>
<feature type="transmembrane region" description="Helical" evidence="1">
    <location>
        <begin position="93"/>
        <end position="111"/>
    </location>
</feature>
<feature type="transmembrane region" description="Helical" evidence="1">
    <location>
        <begin position="66"/>
        <end position="87"/>
    </location>
</feature>
<organism evidence="2 3">
    <name type="scientific">Halosimplex aquaticum</name>
    <dbReference type="NCBI Taxonomy" id="3026162"/>
    <lineage>
        <taxon>Archaea</taxon>
        <taxon>Methanobacteriati</taxon>
        <taxon>Methanobacteriota</taxon>
        <taxon>Stenosarchaea group</taxon>
        <taxon>Halobacteria</taxon>
        <taxon>Halobacteriales</taxon>
        <taxon>Haloarculaceae</taxon>
        <taxon>Halosimplex</taxon>
    </lineage>
</organism>
<keyword evidence="1" id="KW-1133">Transmembrane helix</keyword>
<evidence type="ECO:0000256" key="1">
    <source>
        <dbReference type="SAM" id="Phobius"/>
    </source>
</evidence>
<dbReference type="EMBL" id="JBHTAS010000001">
    <property type="protein sequence ID" value="MFC7140752.1"/>
    <property type="molecule type" value="Genomic_DNA"/>
</dbReference>
<accession>A0ABD5Y0I7</accession>
<evidence type="ECO:0000313" key="3">
    <source>
        <dbReference type="Proteomes" id="UP001596432"/>
    </source>
</evidence>
<keyword evidence="1" id="KW-0472">Membrane</keyword>
<dbReference type="RefSeq" id="WP_274321844.1">
    <property type="nucleotide sequence ID" value="NZ_CP118158.1"/>
</dbReference>
<proteinExistence type="predicted"/>
<dbReference type="AlphaFoldDB" id="A0ABD5Y0I7"/>
<keyword evidence="1" id="KW-0812">Transmembrane</keyword>
<protein>
    <recommendedName>
        <fullName evidence="4">SPW repeat-containing protein</fullName>
    </recommendedName>
</protein>
<comment type="caution">
    <text evidence="2">The sequence shown here is derived from an EMBL/GenBank/DDBJ whole genome shotgun (WGS) entry which is preliminary data.</text>
</comment>